<feature type="transmembrane region" description="Helical" evidence="1">
    <location>
        <begin position="237"/>
        <end position="256"/>
    </location>
</feature>
<keyword evidence="1" id="KW-0472">Membrane</keyword>
<dbReference type="InterPro" id="IPR027272">
    <property type="entry name" value="Piezo"/>
</dbReference>
<dbReference type="PANTHER" id="PTHR47049">
    <property type="entry name" value="PIEZO-TYPE MECHANOSENSITIVE ION CHANNEL HOMOLOG"/>
    <property type="match status" value="1"/>
</dbReference>
<accession>A0AAD9CQD2</accession>
<dbReference type="Pfam" id="PF24871">
    <property type="entry name" value="Piezo_TM1-24"/>
    <property type="match status" value="1"/>
</dbReference>
<evidence type="ECO:0000259" key="2">
    <source>
        <dbReference type="Pfam" id="PF24871"/>
    </source>
</evidence>
<feature type="transmembrane region" description="Helical" evidence="1">
    <location>
        <begin position="31"/>
        <end position="47"/>
    </location>
</feature>
<feature type="transmembrane region" description="Helical" evidence="1">
    <location>
        <begin position="189"/>
        <end position="205"/>
    </location>
</feature>
<feature type="transmembrane region" description="Helical" evidence="1">
    <location>
        <begin position="118"/>
        <end position="139"/>
    </location>
</feature>
<reference evidence="3" key="1">
    <citation type="submission" date="2023-04" db="EMBL/GenBank/DDBJ databases">
        <title>Chromosome-level genome of Chaenocephalus aceratus.</title>
        <authorList>
            <person name="Park H."/>
        </authorList>
    </citation>
    <scope>NUCLEOTIDE SEQUENCE</scope>
    <source>
        <strain evidence="3">DE</strain>
        <tissue evidence="3">Muscle</tissue>
    </source>
</reference>
<dbReference type="GO" id="GO:0008381">
    <property type="term" value="F:mechanosensitive monoatomic ion channel activity"/>
    <property type="evidence" value="ECO:0007669"/>
    <property type="project" value="InterPro"/>
</dbReference>
<keyword evidence="4" id="KW-1185">Reference proteome</keyword>
<dbReference type="InterPro" id="IPR056769">
    <property type="entry name" value="Piezo_TM1-24"/>
</dbReference>
<feature type="domain" description="Piezo TM1-24" evidence="2">
    <location>
        <begin position="26"/>
        <end position="325"/>
    </location>
</feature>
<dbReference type="GO" id="GO:0016020">
    <property type="term" value="C:membrane"/>
    <property type="evidence" value="ECO:0007669"/>
    <property type="project" value="InterPro"/>
</dbReference>
<gene>
    <name evidence="3" type="ORF">KUDE01_012369</name>
</gene>
<dbReference type="AlphaFoldDB" id="A0AAD9CQD2"/>
<feature type="transmembrane region" description="Helical" evidence="1">
    <location>
        <begin position="300"/>
        <end position="320"/>
    </location>
</feature>
<protein>
    <recommendedName>
        <fullName evidence="2">Piezo TM1-24 domain-containing protein</fullName>
    </recommendedName>
</protein>
<proteinExistence type="predicted"/>
<dbReference type="Proteomes" id="UP001228049">
    <property type="component" value="Unassembled WGS sequence"/>
</dbReference>
<dbReference type="EMBL" id="JASDAP010000003">
    <property type="protein sequence ID" value="KAK1905186.1"/>
    <property type="molecule type" value="Genomic_DNA"/>
</dbReference>
<evidence type="ECO:0000313" key="4">
    <source>
        <dbReference type="Proteomes" id="UP001228049"/>
    </source>
</evidence>
<evidence type="ECO:0000313" key="3">
    <source>
        <dbReference type="EMBL" id="KAK1905186.1"/>
    </source>
</evidence>
<dbReference type="PANTHER" id="PTHR47049:SF5">
    <property type="entry name" value="PIEZO-TYPE MECHANOSENSITIVE ION CHANNEL COMPONENT"/>
    <property type="match status" value="1"/>
</dbReference>
<comment type="caution">
    <text evidence="3">The sequence shown here is derived from an EMBL/GenBank/DDBJ whole genome shotgun (WGS) entry which is preliminary data.</text>
</comment>
<evidence type="ECO:0000256" key="1">
    <source>
        <dbReference type="SAM" id="Phobius"/>
    </source>
</evidence>
<keyword evidence="1" id="KW-0812">Transmembrane</keyword>
<name>A0AAD9CQD2_DISEL</name>
<feature type="transmembrane region" description="Helical" evidence="1">
    <location>
        <begin position="59"/>
        <end position="84"/>
    </location>
</feature>
<feature type="non-terminal residue" evidence="3">
    <location>
        <position position="1"/>
    </location>
</feature>
<sequence length="330" mass="37016">MDLQVIVWLFYCLLMPTVLLTACLFRYNALSLVHFLYLLLLPWFLCPNKHTIRGPTGRFIRAVFCTSLLFVLAHICFQTVLYTYPPLNIAIGDNCSQWDVISRHIGLSRLPLDDPWSMIRLLCPDLGVCVVALVTMVLCSRLVSNREMVAAANITSLEDYTTEKNTDATRAKQLAERLKAKARKMLRDLGRILAISLLALAGITLPSAFSAIYFLLFIGVCTWWACHLPISHLGFNALCVMVGFFTAGHMVCLYLYQSLLAQGMFPPHSLWARLFGLKDIIIPGNCSSPYDLNLNADHDWPVYVNPGILLFLYVTVATVLKTGYNGTSNQ</sequence>
<organism evidence="3 4">
    <name type="scientific">Dissostichus eleginoides</name>
    <name type="common">Patagonian toothfish</name>
    <name type="synonym">Dissostichus amissus</name>
    <dbReference type="NCBI Taxonomy" id="100907"/>
    <lineage>
        <taxon>Eukaryota</taxon>
        <taxon>Metazoa</taxon>
        <taxon>Chordata</taxon>
        <taxon>Craniata</taxon>
        <taxon>Vertebrata</taxon>
        <taxon>Euteleostomi</taxon>
        <taxon>Actinopterygii</taxon>
        <taxon>Neopterygii</taxon>
        <taxon>Teleostei</taxon>
        <taxon>Neoteleostei</taxon>
        <taxon>Acanthomorphata</taxon>
        <taxon>Eupercaria</taxon>
        <taxon>Perciformes</taxon>
        <taxon>Notothenioidei</taxon>
        <taxon>Nototheniidae</taxon>
        <taxon>Dissostichus</taxon>
    </lineage>
</organism>
<keyword evidence="1" id="KW-1133">Transmembrane helix</keyword>
<feature type="transmembrane region" description="Helical" evidence="1">
    <location>
        <begin position="211"/>
        <end position="230"/>
    </location>
</feature>